<dbReference type="SUPFAM" id="SSF53850">
    <property type="entry name" value="Periplasmic binding protein-like II"/>
    <property type="match status" value="1"/>
</dbReference>
<keyword evidence="7" id="KW-1185">Reference proteome</keyword>
<dbReference type="Proteomes" id="UP000494363">
    <property type="component" value="Unassembled WGS sequence"/>
</dbReference>
<gene>
    <name evidence="6" type="primary">pgrR_30</name>
    <name evidence="6" type="ORF">LMG29542_06884</name>
</gene>
<dbReference type="Gene3D" id="1.10.10.10">
    <property type="entry name" value="Winged helix-like DNA-binding domain superfamily/Winged helix DNA-binding domain"/>
    <property type="match status" value="1"/>
</dbReference>
<dbReference type="PANTHER" id="PTHR30537">
    <property type="entry name" value="HTH-TYPE TRANSCRIPTIONAL REGULATOR"/>
    <property type="match status" value="1"/>
</dbReference>
<protein>
    <submittedName>
        <fullName evidence="6">HTH-type transcriptional regulator PgrR</fullName>
    </submittedName>
</protein>
<organism evidence="6 7">
    <name type="scientific">Paraburkholderia humisilvae</name>
    <dbReference type="NCBI Taxonomy" id="627669"/>
    <lineage>
        <taxon>Bacteria</taxon>
        <taxon>Pseudomonadati</taxon>
        <taxon>Pseudomonadota</taxon>
        <taxon>Betaproteobacteria</taxon>
        <taxon>Burkholderiales</taxon>
        <taxon>Burkholderiaceae</taxon>
        <taxon>Paraburkholderia</taxon>
    </lineage>
</organism>
<dbReference type="SUPFAM" id="SSF46785">
    <property type="entry name" value="Winged helix' DNA-binding domain"/>
    <property type="match status" value="1"/>
</dbReference>
<evidence type="ECO:0000313" key="7">
    <source>
        <dbReference type="Proteomes" id="UP000494363"/>
    </source>
</evidence>
<reference evidence="6 7" key="1">
    <citation type="submission" date="2020-04" db="EMBL/GenBank/DDBJ databases">
        <authorList>
            <person name="De Canck E."/>
        </authorList>
    </citation>
    <scope>NUCLEOTIDE SEQUENCE [LARGE SCALE GENOMIC DNA]</scope>
    <source>
        <strain evidence="6 7">LMG 29542</strain>
    </source>
</reference>
<dbReference type="Pfam" id="PF00126">
    <property type="entry name" value="HTH_1"/>
    <property type="match status" value="1"/>
</dbReference>
<keyword evidence="4" id="KW-0804">Transcription</keyword>
<dbReference type="RefSeq" id="WP_175232264.1">
    <property type="nucleotide sequence ID" value="NZ_CADIKH010000060.1"/>
</dbReference>
<dbReference type="AlphaFoldDB" id="A0A6J5F4I2"/>
<dbReference type="PRINTS" id="PR00039">
    <property type="entry name" value="HTHLYSR"/>
</dbReference>
<dbReference type="FunFam" id="1.10.10.10:FF:000001">
    <property type="entry name" value="LysR family transcriptional regulator"/>
    <property type="match status" value="1"/>
</dbReference>
<keyword evidence="2" id="KW-0805">Transcription regulation</keyword>
<dbReference type="InterPro" id="IPR005119">
    <property type="entry name" value="LysR_subst-bd"/>
</dbReference>
<proteinExistence type="inferred from homology"/>
<dbReference type="GO" id="GO:0003700">
    <property type="term" value="F:DNA-binding transcription factor activity"/>
    <property type="evidence" value="ECO:0007669"/>
    <property type="project" value="InterPro"/>
</dbReference>
<evidence type="ECO:0000256" key="4">
    <source>
        <dbReference type="ARBA" id="ARBA00023163"/>
    </source>
</evidence>
<keyword evidence="3" id="KW-0238">DNA-binding</keyword>
<name>A0A6J5F4I2_9BURK</name>
<accession>A0A6J5F4I2</accession>
<sequence length="307" mass="34030">MARIFNPIQLGSIELFCKTAELGSFVAAAQALSITPGAVSRSIGRLEERLGVRLFVRTTRRISLTDEGALYHAECQQALKQIAGVEREISGKQREPGGVLRVSAPTTYGHSRLVPMIARFCEAFPRVDVELELSNHNIDFVNDGFDVAIRRGEPPDSRLIARPLENARFGLYAAPAYLARRGAPVSTGELAHHDCIQFVLPSNGRPLPWQLRGEDGKNIDFLFSSRYRVQGDVLGCVTLARAGAGICQVYQFVAQEAVDRGELVEILETENGVSRPFSLLYPRNRHLSARVRAFVDFVLEEVGREIR</sequence>
<evidence type="ECO:0000313" key="6">
    <source>
        <dbReference type="EMBL" id="CAB3772512.1"/>
    </source>
</evidence>
<evidence type="ECO:0000259" key="5">
    <source>
        <dbReference type="PROSITE" id="PS50931"/>
    </source>
</evidence>
<feature type="domain" description="HTH lysR-type" evidence="5">
    <location>
        <begin position="8"/>
        <end position="65"/>
    </location>
</feature>
<dbReference type="EMBL" id="CADIKH010000060">
    <property type="protein sequence ID" value="CAB3772512.1"/>
    <property type="molecule type" value="Genomic_DNA"/>
</dbReference>
<dbReference type="InterPro" id="IPR036388">
    <property type="entry name" value="WH-like_DNA-bd_sf"/>
</dbReference>
<evidence type="ECO:0000256" key="1">
    <source>
        <dbReference type="ARBA" id="ARBA00009437"/>
    </source>
</evidence>
<dbReference type="PANTHER" id="PTHR30537:SF5">
    <property type="entry name" value="HTH-TYPE TRANSCRIPTIONAL ACTIVATOR TTDR-RELATED"/>
    <property type="match status" value="1"/>
</dbReference>
<dbReference type="CDD" id="cd08422">
    <property type="entry name" value="PBP2_CrgA_like"/>
    <property type="match status" value="1"/>
</dbReference>
<dbReference type="Gene3D" id="3.40.190.290">
    <property type="match status" value="1"/>
</dbReference>
<dbReference type="InterPro" id="IPR058163">
    <property type="entry name" value="LysR-type_TF_proteobact-type"/>
</dbReference>
<dbReference type="PROSITE" id="PS50931">
    <property type="entry name" value="HTH_LYSR"/>
    <property type="match status" value="1"/>
</dbReference>
<dbReference type="InterPro" id="IPR036390">
    <property type="entry name" value="WH_DNA-bd_sf"/>
</dbReference>
<dbReference type="InterPro" id="IPR000847">
    <property type="entry name" value="LysR_HTH_N"/>
</dbReference>
<comment type="similarity">
    <text evidence="1">Belongs to the LysR transcriptional regulatory family.</text>
</comment>
<dbReference type="GO" id="GO:0003677">
    <property type="term" value="F:DNA binding"/>
    <property type="evidence" value="ECO:0007669"/>
    <property type="project" value="UniProtKB-KW"/>
</dbReference>
<evidence type="ECO:0000256" key="3">
    <source>
        <dbReference type="ARBA" id="ARBA00023125"/>
    </source>
</evidence>
<dbReference type="Pfam" id="PF03466">
    <property type="entry name" value="LysR_substrate"/>
    <property type="match status" value="1"/>
</dbReference>
<evidence type="ECO:0000256" key="2">
    <source>
        <dbReference type="ARBA" id="ARBA00023015"/>
    </source>
</evidence>